<dbReference type="EMBL" id="FOMQ01000018">
    <property type="protein sequence ID" value="SFE19577.1"/>
    <property type="molecule type" value="Genomic_DNA"/>
</dbReference>
<sequence>MNQPSQHERITLRIPRSVYAKAKAGAEAEHISLNSFIVRATARATEKRPRKIEPSTLATAPQ</sequence>
<proteinExistence type="predicted"/>
<dbReference type="Proteomes" id="UP000199517">
    <property type="component" value="Unassembled WGS sequence"/>
</dbReference>
<dbReference type="InterPro" id="IPR008651">
    <property type="entry name" value="Uncharacterised_HicB"/>
</dbReference>
<organism evidence="1 2">
    <name type="scientific">Paracidovorax konjaci</name>
    <dbReference type="NCBI Taxonomy" id="32040"/>
    <lineage>
        <taxon>Bacteria</taxon>
        <taxon>Pseudomonadati</taxon>
        <taxon>Pseudomonadota</taxon>
        <taxon>Betaproteobacteria</taxon>
        <taxon>Burkholderiales</taxon>
        <taxon>Comamonadaceae</taxon>
        <taxon>Paracidovorax</taxon>
    </lineage>
</organism>
<dbReference type="OrthoDB" id="5297731at2"/>
<dbReference type="SUPFAM" id="SSF47598">
    <property type="entry name" value="Ribbon-helix-helix"/>
    <property type="match status" value="1"/>
</dbReference>
<dbReference type="InterPro" id="IPR010985">
    <property type="entry name" value="Ribbon_hlx_hlx"/>
</dbReference>
<keyword evidence="2" id="KW-1185">Reference proteome</keyword>
<dbReference type="STRING" id="32040.SAMN04489710_11843"/>
<evidence type="ECO:0000313" key="2">
    <source>
        <dbReference type="Proteomes" id="UP000199517"/>
    </source>
</evidence>
<evidence type="ECO:0000313" key="1">
    <source>
        <dbReference type="EMBL" id="SFE19577.1"/>
    </source>
</evidence>
<accession>A0A1I1YJ43</accession>
<dbReference type="InterPro" id="IPR013321">
    <property type="entry name" value="Arc_rbn_hlx_hlx"/>
</dbReference>
<gene>
    <name evidence="1" type="ORF">SAMN04489710_11843</name>
</gene>
<name>A0A1I1YJ43_9BURK</name>
<dbReference type="GO" id="GO:0006355">
    <property type="term" value="P:regulation of DNA-templated transcription"/>
    <property type="evidence" value="ECO:0007669"/>
    <property type="project" value="InterPro"/>
</dbReference>
<protein>
    <submittedName>
        <fullName evidence="1">HicB family protein</fullName>
    </submittedName>
</protein>
<dbReference type="Gene3D" id="1.10.1220.10">
    <property type="entry name" value="Met repressor-like"/>
    <property type="match status" value="1"/>
</dbReference>
<dbReference type="Pfam" id="PF05534">
    <property type="entry name" value="HicB"/>
    <property type="match status" value="1"/>
</dbReference>
<reference evidence="2" key="1">
    <citation type="submission" date="2016-10" db="EMBL/GenBank/DDBJ databases">
        <authorList>
            <person name="Varghese N."/>
            <person name="Submissions S."/>
        </authorList>
    </citation>
    <scope>NUCLEOTIDE SEQUENCE [LARGE SCALE GENOMIC DNA]</scope>
    <source>
        <strain evidence="2">DSM 7481</strain>
    </source>
</reference>
<dbReference type="AlphaFoldDB" id="A0A1I1YJ43"/>
<dbReference type="RefSeq" id="WP_092956699.1">
    <property type="nucleotide sequence ID" value="NZ_FOMQ01000018.1"/>
</dbReference>